<dbReference type="InterPro" id="IPR001683">
    <property type="entry name" value="PX_dom"/>
</dbReference>
<feature type="coiled-coil region" evidence="3">
    <location>
        <begin position="209"/>
        <end position="247"/>
    </location>
</feature>
<dbReference type="GO" id="GO:0005770">
    <property type="term" value="C:late endosome"/>
    <property type="evidence" value="ECO:0007669"/>
    <property type="project" value="TreeGrafter"/>
</dbReference>
<dbReference type="GO" id="GO:0005769">
    <property type="term" value="C:early endosome"/>
    <property type="evidence" value="ECO:0007669"/>
    <property type="project" value="TreeGrafter"/>
</dbReference>
<feature type="region of interest" description="Disordered" evidence="4">
    <location>
        <begin position="31"/>
        <end position="91"/>
    </location>
</feature>
<keyword evidence="7" id="KW-1185">Reference proteome</keyword>
<dbReference type="AlphaFoldDB" id="A0AAY4B1S3"/>
<evidence type="ECO:0000256" key="2">
    <source>
        <dbReference type="ARBA" id="ARBA00022490"/>
    </source>
</evidence>
<dbReference type="SMART" id="SM00312">
    <property type="entry name" value="PX"/>
    <property type="match status" value="1"/>
</dbReference>
<dbReference type="Gene3D" id="3.30.1520.10">
    <property type="entry name" value="Phox-like domain"/>
    <property type="match status" value="1"/>
</dbReference>
<keyword evidence="3" id="KW-0175">Coiled coil</keyword>
<reference evidence="6" key="2">
    <citation type="submission" date="2025-08" db="UniProtKB">
        <authorList>
            <consortium name="Ensembl"/>
        </authorList>
    </citation>
    <scope>IDENTIFICATION</scope>
</reference>
<dbReference type="SUPFAM" id="SSF64268">
    <property type="entry name" value="PX domain"/>
    <property type="match status" value="1"/>
</dbReference>
<dbReference type="GO" id="GO:0008333">
    <property type="term" value="P:endosome to lysosome transport"/>
    <property type="evidence" value="ECO:0007669"/>
    <property type="project" value="TreeGrafter"/>
</dbReference>
<dbReference type="PANTHER" id="PTHR22999">
    <property type="entry name" value="PX SERINE/THREONINE KINASE PXK"/>
    <property type="match status" value="1"/>
</dbReference>
<dbReference type="GeneTree" id="ENSGT00390000005651"/>
<comment type="subcellular location">
    <subcellularLocation>
        <location evidence="1">Cytoplasm</location>
    </subcellularLocation>
</comment>
<evidence type="ECO:0000256" key="4">
    <source>
        <dbReference type="SAM" id="MobiDB-lite"/>
    </source>
</evidence>
<evidence type="ECO:0000313" key="6">
    <source>
        <dbReference type="Ensembl" id="ENSDCDP00010013691.1"/>
    </source>
</evidence>
<dbReference type="GO" id="GO:0035091">
    <property type="term" value="F:phosphatidylinositol binding"/>
    <property type="evidence" value="ECO:0007669"/>
    <property type="project" value="InterPro"/>
</dbReference>
<reference evidence="6" key="3">
    <citation type="submission" date="2025-09" db="UniProtKB">
        <authorList>
            <consortium name="Ensembl"/>
        </authorList>
    </citation>
    <scope>IDENTIFICATION</scope>
</reference>
<dbReference type="PANTHER" id="PTHR22999:SF23">
    <property type="entry name" value="SORTING NEXIN-16"/>
    <property type="match status" value="1"/>
</dbReference>
<dbReference type="Pfam" id="PF00787">
    <property type="entry name" value="PX"/>
    <property type="match status" value="1"/>
</dbReference>
<sequence length="362" mass="40807">MSAAFYCRVLPLTSSSLRSYVLTSRRSPSPVMKLGGFEEPAGGATSGGMEAASARRSSGCPDVPGDQDEGATSDDQAFSGPPANENGCPRDKQPIPILVGYEVMEERSKFTVYKILVRRAAGDSWVICRRYADFSQLNEQLKETFPQLKFSLPPKRWFKDNYEAGFLQERQQRLHGFLQQLVAHRDVAHSAAVRSFLCLDEPPGPFESLKDSRVLCETLEETNQRLQRELSEKWKEVEQLRELLEQKDVCLILQSSHVRPAQKLMERRRRNRPTLSGPKSDLKFKSSSWKITNAFHSVKLRPCCSFTHLLFSSPGKPSAPVQPTESAGPDQIRVASGCRNITMLDLHRPCSVMKNRTLFHHV</sequence>
<proteinExistence type="predicted"/>
<keyword evidence="2" id="KW-0963">Cytoplasm</keyword>
<dbReference type="InterPro" id="IPR051837">
    <property type="entry name" value="SortingNexin/PXDomain-PKLike"/>
</dbReference>
<dbReference type="PROSITE" id="PS50195">
    <property type="entry name" value="PX"/>
    <property type="match status" value="1"/>
</dbReference>
<feature type="domain" description="PX" evidence="5">
    <location>
        <begin position="91"/>
        <end position="204"/>
    </location>
</feature>
<evidence type="ECO:0000256" key="3">
    <source>
        <dbReference type="SAM" id="Coils"/>
    </source>
</evidence>
<dbReference type="Proteomes" id="UP000694580">
    <property type="component" value="Chromosome 4"/>
</dbReference>
<evidence type="ECO:0000259" key="5">
    <source>
        <dbReference type="PROSITE" id="PS50195"/>
    </source>
</evidence>
<accession>A0AAY4B1S3</accession>
<name>A0AAY4B1S3_9TELE</name>
<dbReference type="GO" id="GO:0006622">
    <property type="term" value="P:protein targeting to lysosome"/>
    <property type="evidence" value="ECO:0007669"/>
    <property type="project" value="TreeGrafter"/>
</dbReference>
<dbReference type="GO" id="GO:0045022">
    <property type="term" value="P:early endosome to late endosome transport"/>
    <property type="evidence" value="ECO:0007669"/>
    <property type="project" value="TreeGrafter"/>
</dbReference>
<evidence type="ECO:0000256" key="1">
    <source>
        <dbReference type="ARBA" id="ARBA00004496"/>
    </source>
</evidence>
<dbReference type="Ensembl" id="ENSDCDT00010014448.1">
    <property type="protein sequence ID" value="ENSDCDP00010013691.1"/>
    <property type="gene ID" value="ENSDCDG00010006266.1"/>
</dbReference>
<protein>
    <recommendedName>
        <fullName evidence="5">PX domain-containing protein</fullName>
    </recommendedName>
</protein>
<dbReference type="InterPro" id="IPR036871">
    <property type="entry name" value="PX_dom_sf"/>
</dbReference>
<reference evidence="6 7" key="1">
    <citation type="submission" date="2020-06" db="EMBL/GenBank/DDBJ databases">
        <authorList>
            <consortium name="Wellcome Sanger Institute Data Sharing"/>
        </authorList>
    </citation>
    <scope>NUCLEOTIDE SEQUENCE [LARGE SCALE GENOMIC DNA]</scope>
</reference>
<organism evidence="6 7">
    <name type="scientific">Denticeps clupeoides</name>
    <name type="common">denticle herring</name>
    <dbReference type="NCBI Taxonomy" id="299321"/>
    <lineage>
        <taxon>Eukaryota</taxon>
        <taxon>Metazoa</taxon>
        <taxon>Chordata</taxon>
        <taxon>Craniata</taxon>
        <taxon>Vertebrata</taxon>
        <taxon>Euteleostomi</taxon>
        <taxon>Actinopterygii</taxon>
        <taxon>Neopterygii</taxon>
        <taxon>Teleostei</taxon>
        <taxon>Clupei</taxon>
        <taxon>Clupeiformes</taxon>
        <taxon>Denticipitoidei</taxon>
        <taxon>Denticipitidae</taxon>
        <taxon>Denticeps</taxon>
    </lineage>
</organism>
<gene>
    <name evidence="6" type="primary">LOC114789170</name>
</gene>
<evidence type="ECO:0000313" key="7">
    <source>
        <dbReference type="Proteomes" id="UP000694580"/>
    </source>
</evidence>